<evidence type="ECO:0000259" key="2">
    <source>
        <dbReference type="Pfam" id="PF13672"/>
    </source>
</evidence>
<feature type="region of interest" description="Disordered" evidence="1">
    <location>
        <begin position="73"/>
        <end position="148"/>
    </location>
</feature>
<reference evidence="4" key="1">
    <citation type="journal article" date="2019" name="Int. J. Syst. Evol. Microbiol.">
        <title>The Global Catalogue of Microorganisms (GCM) 10K type strain sequencing project: providing services to taxonomists for standard genome sequencing and annotation.</title>
        <authorList>
            <consortium name="The Broad Institute Genomics Platform"/>
            <consortium name="The Broad Institute Genome Sequencing Center for Infectious Disease"/>
            <person name="Wu L."/>
            <person name="Ma J."/>
        </authorList>
    </citation>
    <scope>NUCLEOTIDE SEQUENCE [LARGE SCALE GENOMIC DNA]</scope>
    <source>
        <strain evidence="4">CGMCC 4.1437</strain>
    </source>
</reference>
<accession>A0ABW0X8R6</accession>
<proteinExistence type="predicted"/>
<evidence type="ECO:0000313" key="4">
    <source>
        <dbReference type="Proteomes" id="UP001595975"/>
    </source>
</evidence>
<evidence type="ECO:0000313" key="3">
    <source>
        <dbReference type="EMBL" id="MFC5665474.1"/>
    </source>
</evidence>
<dbReference type="Gene3D" id="3.60.40.10">
    <property type="entry name" value="PPM-type phosphatase domain"/>
    <property type="match status" value="1"/>
</dbReference>
<feature type="domain" description="PPM-type phosphatase" evidence="2">
    <location>
        <begin position="179"/>
        <end position="384"/>
    </location>
</feature>
<dbReference type="SUPFAM" id="SSF81606">
    <property type="entry name" value="PP2C-like"/>
    <property type="match status" value="1"/>
</dbReference>
<dbReference type="EMBL" id="JBHSOF010000028">
    <property type="protein sequence ID" value="MFC5665474.1"/>
    <property type="molecule type" value="Genomic_DNA"/>
</dbReference>
<feature type="compositionally biased region" description="Basic and acidic residues" evidence="1">
    <location>
        <begin position="17"/>
        <end position="28"/>
    </location>
</feature>
<dbReference type="InterPro" id="IPR036457">
    <property type="entry name" value="PPM-type-like_dom_sf"/>
</dbReference>
<feature type="region of interest" description="Disordered" evidence="1">
    <location>
        <begin position="1"/>
        <end position="29"/>
    </location>
</feature>
<dbReference type="InterPro" id="IPR001932">
    <property type="entry name" value="PPM-type_phosphatase-like_dom"/>
</dbReference>
<dbReference type="Pfam" id="PF13672">
    <property type="entry name" value="PP2C_2"/>
    <property type="match status" value="1"/>
</dbReference>
<protein>
    <submittedName>
        <fullName evidence="3">Protein phosphatase 2C domain-containing protein</fullName>
    </submittedName>
</protein>
<comment type="caution">
    <text evidence="3">The sequence shown here is derived from an EMBL/GenBank/DDBJ whole genome shotgun (WGS) entry which is preliminary data.</text>
</comment>
<dbReference type="Proteomes" id="UP001595975">
    <property type="component" value="Unassembled WGS sequence"/>
</dbReference>
<sequence length="418" mass="43722">MNPYENAPPAGRVPEPGPDHAPPRKGDPIELASSVYEHGWDLEPVAPVPVGAAVAAVAPGPVAPEEFLPRPIGPGPAAVHGPRPDPVSPVGGPVEPAVAPPAGPAEADTTAASGPVVRPASFREPGPLSHVGRKPPAYPAEPTDLPSVRAGDPYGALLPDTVVDGGRFGPVTVRAASVRGDSHRYAAECRQDAALVVRVGELLLVAVADGVGSQPHSHHGSNGILRLLAKQVAPKAETLLGVLRTGSAADFASLTSRLVAAAAGELAQEAERAGHPPKSWSTTLRALLVPADPEVRVRGFVSVGDGGLLRLREGGWDNLDAEEDGDDPLISTRTDCLPEAYELARTRLITDTRPGDLLVLCTDGLALPLLKEPELREFLGGRWAREVPGLAEFLWQAQVRVRSYDDDRSVVCLWEAPA</sequence>
<organism evidence="3 4">
    <name type="scientific">Kitasatospora misakiensis</name>
    <dbReference type="NCBI Taxonomy" id="67330"/>
    <lineage>
        <taxon>Bacteria</taxon>
        <taxon>Bacillati</taxon>
        <taxon>Actinomycetota</taxon>
        <taxon>Actinomycetes</taxon>
        <taxon>Kitasatosporales</taxon>
        <taxon>Streptomycetaceae</taxon>
        <taxon>Kitasatospora</taxon>
    </lineage>
</organism>
<gene>
    <name evidence="3" type="ORF">ACFP3U_21165</name>
</gene>
<name>A0ABW0X8R6_9ACTN</name>
<keyword evidence="4" id="KW-1185">Reference proteome</keyword>
<evidence type="ECO:0000256" key="1">
    <source>
        <dbReference type="SAM" id="MobiDB-lite"/>
    </source>
</evidence>
<feature type="compositionally biased region" description="Low complexity" evidence="1">
    <location>
        <begin position="88"/>
        <end position="97"/>
    </location>
</feature>
<dbReference type="RefSeq" id="WP_380227164.1">
    <property type="nucleotide sequence ID" value="NZ_JBHSOF010000028.1"/>
</dbReference>